<dbReference type="SUPFAM" id="SSF52518">
    <property type="entry name" value="Thiamin diphosphate-binding fold (THDP-binding)"/>
    <property type="match status" value="1"/>
</dbReference>
<dbReference type="Gene3D" id="3.40.50.920">
    <property type="match status" value="1"/>
</dbReference>
<dbReference type="InterPro" id="IPR029061">
    <property type="entry name" value="THDP-binding"/>
</dbReference>
<dbReference type="Proteomes" id="UP000229896">
    <property type="component" value="Unassembled WGS sequence"/>
</dbReference>
<dbReference type="InterPro" id="IPR033412">
    <property type="entry name" value="PFOR_II"/>
</dbReference>
<comment type="caution">
    <text evidence="4">The sequence shown here is derived from an EMBL/GenBank/DDBJ whole genome shotgun (WGS) entry which is preliminary data.</text>
</comment>
<evidence type="ECO:0000256" key="1">
    <source>
        <dbReference type="ARBA" id="ARBA00023002"/>
    </source>
</evidence>
<dbReference type="InterPro" id="IPR002880">
    <property type="entry name" value="Pyrv_Fd/Flavodoxin_OxRdtase_N"/>
</dbReference>
<protein>
    <submittedName>
        <fullName evidence="4">Ferredoxin oxidoreductase</fullName>
    </submittedName>
</protein>
<dbReference type="GO" id="GO:0006979">
    <property type="term" value="P:response to oxidative stress"/>
    <property type="evidence" value="ECO:0007669"/>
    <property type="project" value="TreeGrafter"/>
</dbReference>
<dbReference type="SUPFAM" id="SSF52922">
    <property type="entry name" value="TK C-terminal domain-like"/>
    <property type="match status" value="1"/>
</dbReference>
<name>A0A2M6YBZ2_9BACT</name>
<dbReference type="PANTHER" id="PTHR32154">
    <property type="entry name" value="PYRUVATE-FLAVODOXIN OXIDOREDUCTASE-RELATED"/>
    <property type="match status" value="1"/>
</dbReference>
<evidence type="ECO:0000259" key="2">
    <source>
        <dbReference type="Pfam" id="PF01855"/>
    </source>
</evidence>
<dbReference type="InterPro" id="IPR050722">
    <property type="entry name" value="Pyruvate:ferred/Flavod_OxRd"/>
</dbReference>
<dbReference type="InterPro" id="IPR009014">
    <property type="entry name" value="Transketo_C/PFOR_II"/>
</dbReference>
<gene>
    <name evidence="4" type="ORF">COT12_02235</name>
</gene>
<dbReference type="CDD" id="cd07034">
    <property type="entry name" value="TPP_PYR_PFOR_IOR-alpha_like"/>
    <property type="match status" value="1"/>
</dbReference>
<reference evidence="5" key="1">
    <citation type="submission" date="2017-09" db="EMBL/GenBank/DDBJ databases">
        <title>Depth-based differentiation of microbial function through sediment-hosted aquifers and enrichment of novel symbionts in the deep terrestrial subsurface.</title>
        <authorList>
            <person name="Probst A.J."/>
            <person name="Ladd B."/>
            <person name="Jarett J.K."/>
            <person name="Geller-Mcgrath D.E."/>
            <person name="Sieber C.M.K."/>
            <person name="Emerson J.B."/>
            <person name="Anantharaman K."/>
            <person name="Thomas B.C."/>
            <person name="Malmstrom R."/>
            <person name="Stieglmeier M."/>
            <person name="Klingl A."/>
            <person name="Woyke T."/>
            <person name="Ryan C.M."/>
            <person name="Banfield J.F."/>
        </authorList>
    </citation>
    <scope>NUCLEOTIDE SEQUENCE [LARGE SCALE GENOMIC DNA]</scope>
</reference>
<feature type="domain" description="Pyruvate:ferredoxin oxidoreductase core" evidence="3">
    <location>
        <begin position="251"/>
        <end position="312"/>
    </location>
</feature>
<dbReference type="Pfam" id="PF17147">
    <property type="entry name" value="PFOR_II"/>
    <property type="match status" value="1"/>
</dbReference>
<dbReference type="Gene3D" id="3.40.50.970">
    <property type="match status" value="1"/>
</dbReference>
<dbReference type="EMBL" id="PEXI01000070">
    <property type="protein sequence ID" value="PIU24205.1"/>
    <property type="molecule type" value="Genomic_DNA"/>
</dbReference>
<evidence type="ECO:0000313" key="4">
    <source>
        <dbReference type="EMBL" id="PIU24205.1"/>
    </source>
</evidence>
<organism evidence="4 5">
    <name type="scientific">Candidatus Berkelbacteria bacterium CG08_land_8_20_14_0_20_39_8</name>
    <dbReference type="NCBI Taxonomy" id="1974511"/>
    <lineage>
        <taxon>Bacteria</taxon>
        <taxon>Candidatus Berkelbacteria</taxon>
    </lineage>
</organism>
<evidence type="ECO:0000313" key="5">
    <source>
        <dbReference type="Proteomes" id="UP000229896"/>
    </source>
</evidence>
<proteinExistence type="predicted"/>
<keyword evidence="1" id="KW-0560">Oxidoreductase</keyword>
<evidence type="ECO:0000259" key="3">
    <source>
        <dbReference type="Pfam" id="PF17147"/>
    </source>
</evidence>
<dbReference type="Pfam" id="PF01855">
    <property type="entry name" value="POR_N"/>
    <property type="match status" value="1"/>
</dbReference>
<dbReference type="PANTHER" id="PTHR32154:SF20">
    <property type="entry name" value="2-OXOGLUTARATE OXIDOREDUCTASE SUBUNIT KORA"/>
    <property type="match status" value="1"/>
</dbReference>
<dbReference type="GO" id="GO:0016491">
    <property type="term" value="F:oxidoreductase activity"/>
    <property type="evidence" value="ECO:0007669"/>
    <property type="project" value="UniProtKB-KW"/>
</dbReference>
<feature type="domain" description="Pyruvate flavodoxin/ferredoxin oxidoreductase pyrimidine binding" evidence="2">
    <location>
        <begin position="23"/>
        <end position="186"/>
    </location>
</feature>
<dbReference type="AlphaFoldDB" id="A0A2M6YBZ2"/>
<sequence length="353" mass="38785">MYCNFGDFVEKKFITGNEALVLGAIDGGAEMFFGYPITPATEILEGWIGKSLEDKNLQYLQAEDETASGFATIGAILAGKKAFTATAGVGHVLMQDPVSMAENERLPFVGIIAQRGGPSTGTVIYSQQEVDLAALGGNGDGLRIVYSASNAAEAYELAAKIFSTAWKYRFPTFLLSDGYLGKQKTTSEFKKPLKPYPSEKILKESVEKPVHLRNCFGSEEEFAEVLKKNIADYKEIISKVAECESYKTVGAEEIIIAHGSVAASAKTAIDELRLEKIKVGLVRPITIRPLDCRAMLSVLRKAKRIYIIESAFEQFARLVIYKMPEIADKTKKMFKPAQGISPDEIIQLVKNNQ</sequence>
<accession>A0A2M6YBZ2</accession>